<evidence type="ECO:0000313" key="10">
    <source>
        <dbReference type="Proteomes" id="UP000634647"/>
    </source>
</evidence>
<dbReference type="AlphaFoldDB" id="A0AAN4UNC4"/>
<feature type="transmembrane region" description="Helical" evidence="6">
    <location>
        <begin position="170"/>
        <end position="190"/>
    </location>
</feature>
<evidence type="ECO:0000313" key="7">
    <source>
        <dbReference type="EMBL" id="GHD98384.1"/>
    </source>
</evidence>
<evidence type="ECO:0000256" key="5">
    <source>
        <dbReference type="ARBA" id="ARBA00023136"/>
    </source>
</evidence>
<sequence length="270" mass="28870">MLKLISVISQIANEAKLGLVAAGVAFFAMLAIFPAVAALIALWGFVWNPAVIEQQAALMARFLPSQAFDLFYGQVQALIAANNSTLGWASILSTLLALWSARSGVSALLQGLNTIHRTRDRGGLRGILAAMLLTLILIAMGLIALAAVIILPIILTVIPLGPFAQLVVPVVQWSTALAAVLLGIGLLYRFGPNLDERDERVWPGLLLAVALWIAASVGFSFYISHFQSYNRTYGSIGAVVALLMWFYLSAYVILLGAALNVALTRAPRGQ</sequence>
<keyword evidence="2" id="KW-1003">Cell membrane</keyword>
<feature type="transmembrane region" description="Helical" evidence="6">
    <location>
        <begin position="86"/>
        <end position="109"/>
    </location>
</feature>
<dbReference type="PIRSF" id="PIRSF035875">
    <property type="entry name" value="RNase_BN"/>
    <property type="match status" value="1"/>
</dbReference>
<keyword evidence="4 6" id="KW-1133">Transmembrane helix</keyword>
<dbReference type="RefSeq" id="WP_051646058.1">
    <property type="nucleotide sequence ID" value="NZ_BNAB01000001.1"/>
</dbReference>
<evidence type="ECO:0000313" key="8">
    <source>
        <dbReference type="EMBL" id="SDW48290.1"/>
    </source>
</evidence>
<dbReference type="Proteomes" id="UP000199541">
    <property type="component" value="Unassembled WGS sequence"/>
</dbReference>
<proteinExistence type="predicted"/>
<reference evidence="8 9" key="2">
    <citation type="submission" date="2016-10" db="EMBL/GenBank/DDBJ databases">
        <authorList>
            <person name="Varghese N."/>
            <person name="Submissions S."/>
        </authorList>
    </citation>
    <scope>NUCLEOTIDE SEQUENCE [LARGE SCALE GENOMIC DNA]</scope>
    <source>
        <strain evidence="8 9">DSM 24802</strain>
    </source>
</reference>
<reference evidence="7" key="1">
    <citation type="journal article" date="2014" name="Int. J. Syst. Evol. Microbiol.">
        <title>Complete genome sequence of Corynebacterium casei LMG S-19264T (=DSM 44701T), isolated from a smear-ripened cheese.</title>
        <authorList>
            <consortium name="US DOE Joint Genome Institute (JGI-PGF)"/>
            <person name="Walter F."/>
            <person name="Albersmeier A."/>
            <person name="Kalinowski J."/>
            <person name="Ruckert C."/>
        </authorList>
    </citation>
    <scope>NUCLEOTIDE SEQUENCE</scope>
    <source>
        <strain evidence="7">CGMCC 1.10859</strain>
    </source>
</reference>
<dbReference type="Proteomes" id="UP000634647">
    <property type="component" value="Unassembled WGS sequence"/>
</dbReference>
<dbReference type="PANTHER" id="PTHR30213">
    <property type="entry name" value="INNER MEMBRANE PROTEIN YHJD"/>
    <property type="match status" value="1"/>
</dbReference>
<evidence type="ECO:0000256" key="6">
    <source>
        <dbReference type="SAM" id="Phobius"/>
    </source>
</evidence>
<keyword evidence="3 6" id="KW-0812">Transmembrane</keyword>
<keyword evidence="9" id="KW-1185">Reference proteome</keyword>
<protein>
    <submittedName>
        <fullName evidence="8">Membrane protein</fullName>
    </submittedName>
</protein>
<dbReference type="NCBIfam" id="TIGR00765">
    <property type="entry name" value="yihY_not_rbn"/>
    <property type="match status" value="1"/>
</dbReference>
<dbReference type="InterPro" id="IPR017039">
    <property type="entry name" value="Virul_fac_BrkB"/>
</dbReference>
<dbReference type="EMBL" id="BNAB01000001">
    <property type="protein sequence ID" value="GHD98384.1"/>
    <property type="molecule type" value="Genomic_DNA"/>
</dbReference>
<evidence type="ECO:0000256" key="1">
    <source>
        <dbReference type="ARBA" id="ARBA00004651"/>
    </source>
</evidence>
<feature type="transmembrane region" description="Helical" evidence="6">
    <location>
        <begin position="202"/>
        <end position="223"/>
    </location>
</feature>
<dbReference type="EMBL" id="FNOB01000004">
    <property type="protein sequence ID" value="SDW48290.1"/>
    <property type="molecule type" value="Genomic_DNA"/>
</dbReference>
<evidence type="ECO:0000256" key="4">
    <source>
        <dbReference type="ARBA" id="ARBA00022989"/>
    </source>
</evidence>
<reference evidence="7" key="3">
    <citation type="submission" date="2023-06" db="EMBL/GenBank/DDBJ databases">
        <authorList>
            <person name="Sun Q."/>
            <person name="Zhou Y."/>
        </authorList>
    </citation>
    <scope>NUCLEOTIDE SEQUENCE</scope>
    <source>
        <strain evidence="7">CGMCC 1.10859</strain>
    </source>
</reference>
<keyword evidence="5 6" id="KW-0472">Membrane</keyword>
<feature type="transmembrane region" description="Helical" evidence="6">
    <location>
        <begin position="235"/>
        <end position="263"/>
    </location>
</feature>
<evidence type="ECO:0000256" key="3">
    <source>
        <dbReference type="ARBA" id="ARBA00022692"/>
    </source>
</evidence>
<organism evidence="7 10">
    <name type="scientific">Allgaiera indica</name>
    <dbReference type="NCBI Taxonomy" id="765699"/>
    <lineage>
        <taxon>Bacteria</taxon>
        <taxon>Pseudomonadati</taxon>
        <taxon>Pseudomonadota</taxon>
        <taxon>Alphaproteobacteria</taxon>
        <taxon>Rhodobacterales</taxon>
        <taxon>Paracoccaceae</taxon>
        <taxon>Allgaiera</taxon>
    </lineage>
</organism>
<dbReference type="GO" id="GO:0005886">
    <property type="term" value="C:plasma membrane"/>
    <property type="evidence" value="ECO:0007669"/>
    <property type="project" value="UniProtKB-SubCell"/>
</dbReference>
<gene>
    <name evidence="7" type="ORF">GCM10008024_01680</name>
    <name evidence="8" type="ORF">SAMN05444006_10446</name>
</gene>
<feature type="transmembrane region" description="Helical" evidence="6">
    <location>
        <begin position="130"/>
        <end position="158"/>
    </location>
</feature>
<feature type="transmembrane region" description="Helical" evidence="6">
    <location>
        <begin position="20"/>
        <end position="46"/>
    </location>
</feature>
<evidence type="ECO:0000313" key="9">
    <source>
        <dbReference type="Proteomes" id="UP000199541"/>
    </source>
</evidence>
<name>A0AAN4UNC4_9RHOB</name>
<accession>A0AAN4UNC4</accession>
<evidence type="ECO:0000256" key="2">
    <source>
        <dbReference type="ARBA" id="ARBA00022475"/>
    </source>
</evidence>
<comment type="caution">
    <text evidence="7">The sequence shown here is derived from an EMBL/GenBank/DDBJ whole genome shotgun (WGS) entry which is preliminary data.</text>
</comment>
<comment type="subcellular location">
    <subcellularLocation>
        <location evidence="1">Cell membrane</location>
        <topology evidence="1">Multi-pass membrane protein</topology>
    </subcellularLocation>
</comment>
<dbReference type="Pfam" id="PF03631">
    <property type="entry name" value="Virul_fac_BrkB"/>
    <property type="match status" value="1"/>
</dbReference>
<dbReference type="PANTHER" id="PTHR30213:SF0">
    <property type="entry name" value="UPF0761 MEMBRANE PROTEIN YIHY"/>
    <property type="match status" value="1"/>
</dbReference>